<keyword evidence="1" id="KW-0812">Transmembrane</keyword>
<evidence type="ECO:0000313" key="3">
    <source>
        <dbReference type="Proteomes" id="UP000057213"/>
    </source>
</evidence>
<proteinExistence type="predicted"/>
<keyword evidence="1" id="KW-1133">Transmembrane helix</keyword>
<name>A0A0M5KSG0_9HYPH</name>
<reference evidence="2 3" key="1">
    <citation type="journal article" date="2015" name="Genome Announc.">
        <title>Complete Genome Sequence of Bartonella ancashensis Strain 20.00, Isolated from the Blood of a Patient with Verruga Peruana.</title>
        <authorList>
            <person name="Hang J."/>
            <person name="Mullins K.E."/>
            <person name="Clifford R.J."/>
            <person name="Onmus-Leone F."/>
            <person name="Yang Y."/>
            <person name="Jiang J."/>
            <person name="Leguia M."/>
            <person name="Kasper M.R."/>
            <person name="Maguina C."/>
            <person name="Lesho E.P."/>
            <person name="Jarman R.G."/>
            <person name="Richards A.L."/>
            <person name="Blazes D."/>
        </authorList>
    </citation>
    <scope>NUCLEOTIDE SEQUENCE [LARGE SCALE GENOMIC DNA]</scope>
    <source>
        <strain evidence="2 3">20.00</strain>
    </source>
</reference>
<dbReference type="EMBL" id="CP010401">
    <property type="protein sequence ID" value="ALE03286.1"/>
    <property type="molecule type" value="Genomic_DNA"/>
</dbReference>
<protein>
    <submittedName>
        <fullName evidence="2">Uncharacterized protein</fullName>
    </submittedName>
</protein>
<dbReference type="STRING" id="1318743.PU02_0472"/>
<dbReference type="PATRIC" id="fig|1318743.3.peg.484"/>
<accession>A0A0M5KSG0</accession>
<evidence type="ECO:0000313" key="2">
    <source>
        <dbReference type="EMBL" id="ALE03286.1"/>
    </source>
</evidence>
<sequence length="43" mass="5107">MTPPSIIKDSLMIQMFICFFIFLHCIKSYLQYFFTTCMVFISG</sequence>
<keyword evidence="1" id="KW-0472">Membrane</keyword>
<dbReference type="AlphaFoldDB" id="A0A0M5KSG0"/>
<keyword evidence="3" id="KW-1185">Reference proteome</keyword>
<dbReference type="KEGG" id="banc:PU02_0472"/>
<gene>
    <name evidence="2" type="ORF">PU02_0472</name>
</gene>
<feature type="transmembrane region" description="Helical" evidence="1">
    <location>
        <begin position="12"/>
        <end position="30"/>
    </location>
</feature>
<dbReference type="Proteomes" id="UP000057213">
    <property type="component" value="Chromosome"/>
</dbReference>
<evidence type="ECO:0000256" key="1">
    <source>
        <dbReference type="SAM" id="Phobius"/>
    </source>
</evidence>
<organism evidence="2 3">
    <name type="scientific">Bartonella ancashensis</name>
    <dbReference type="NCBI Taxonomy" id="1318743"/>
    <lineage>
        <taxon>Bacteria</taxon>
        <taxon>Pseudomonadati</taxon>
        <taxon>Pseudomonadota</taxon>
        <taxon>Alphaproteobacteria</taxon>
        <taxon>Hyphomicrobiales</taxon>
        <taxon>Bartonellaceae</taxon>
        <taxon>Bartonella</taxon>
    </lineage>
</organism>